<dbReference type="InterPro" id="IPR036390">
    <property type="entry name" value="WH_DNA-bd_sf"/>
</dbReference>
<evidence type="ECO:0000259" key="3">
    <source>
        <dbReference type="PROSITE" id="PS51000"/>
    </source>
</evidence>
<dbReference type="Gene3D" id="1.10.10.10">
    <property type="entry name" value="Winged helix-like DNA-binding domain superfamily/Winged helix DNA-binding domain"/>
    <property type="match status" value="1"/>
</dbReference>
<dbReference type="InterPro" id="IPR036388">
    <property type="entry name" value="WH-like_DNA-bd_sf"/>
</dbReference>
<dbReference type="InterPro" id="IPR001034">
    <property type="entry name" value="DeoR_HTH"/>
</dbReference>
<accession>A0ABT3KXG9</accession>
<name>A0ABT3KXG9_9BURK</name>
<dbReference type="Pfam" id="PF08220">
    <property type="entry name" value="HTH_DeoR"/>
    <property type="match status" value="1"/>
</dbReference>
<dbReference type="PANTHER" id="PTHR30363:SF44">
    <property type="entry name" value="AGA OPERON TRANSCRIPTIONAL REPRESSOR-RELATED"/>
    <property type="match status" value="1"/>
</dbReference>
<protein>
    <submittedName>
        <fullName evidence="4">DeoR/GlpR transcriptional regulator</fullName>
    </submittedName>
</protein>
<dbReference type="PANTHER" id="PTHR30363">
    <property type="entry name" value="HTH-TYPE TRANSCRIPTIONAL REGULATOR SRLR-RELATED"/>
    <property type="match status" value="1"/>
</dbReference>
<dbReference type="InterPro" id="IPR050313">
    <property type="entry name" value="Carb_Metab_HTH_regulators"/>
</dbReference>
<dbReference type="Pfam" id="PF00455">
    <property type="entry name" value="DeoRC"/>
    <property type="match status" value="1"/>
</dbReference>
<comment type="caution">
    <text evidence="4">The sequence shown here is derived from an EMBL/GenBank/DDBJ whole genome shotgun (WGS) entry which is preliminary data.</text>
</comment>
<evidence type="ECO:0000256" key="2">
    <source>
        <dbReference type="ARBA" id="ARBA00023163"/>
    </source>
</evidence>
<dbReference type="PROSITE" id="PS51000">
    <property type="entry name" value="HTH_DEOR_2"/>
    <property type="match status" value="1"/>
</dbReference>
<dbReference type="SMART" id="SM00420">
    <property type="entry name" value="HTH_DEOR"/>
    <property type="match status" value="1"/>
</dbReference>
<keyword evidence="5" id="KW-1185">Reference proteome</keyword>
<dbReference type="SUPFAM" id="SSF46785">
    <property type="entry name" value="Winged helix' DNA-binding domain"/>
    <property type="match status" value="1"/>
</dbReference>
<dbReference type="InterPro" id="IPR037171">
    <property type="entry name" value="NagB/RpiA_transferase-like"/>
</dbReference>
<gene>
    <name evidence="4" type="ORF">D5039_18320</name>
</gene>
<reference evidence="5" key="1">
    <citation type="submission" date="2023-07" db="EMBL/GenBank/DDBJ databases">
        <title>Verminephrobacter genomes.</title>
        <authorList>
            <person name="Lund M.B."/>
        </authorList>
    </citation>
    <scope>NUCLEOTIDE SEQUENCE [LARGE SCALE GENOMIC DNA]</scope>
    <source>
        <strain evidence="5">AtM5-05</strain>
    </source>
</reference>
<sequence>MQDHGSSSLRRRLQIVELARKSDAVKVEALSALLGVSRVTIRGDLNYLEQQGYVLRMMGRARYNPALLHAVPAPQETPTRLCGPGPSRVAGAALRWIADGMALFLGGGALVHRLLPQLVVRQGLALTLHDLAMVATARQFLACGVHVTGGVLSDEEPGLIGPAAEQGLRSHPLDLCVLEVSGIDSRGRVLSRFAGAARLYAAAVSHCAKAISLSHGSDVGAASGHPVCSLDALDAFVVPHDAPPGVLELLARHRLQSGRKADGFLEFRKA</sequence>
<organism evidence="4 5">
    <name type="scientific">Verminephrobacter aporrectodeae subsp. tuberculatae</name>
    <dbReference type="NCBI Taxonomy" id="1110392"/>
    <lineage>
        <taxon>Bacteria</taxon>
        <taxon>Pseudomonadati</taxon>
        <taxon>Pseudomonadota</taxon>
        <taxon>Betaproteobacteria</taxon>
        <taxon>Burkholderiales</taxon>
        <taxon>Comamonadaceae</taxon>
        <taxon>Verminephrobacter</taxon>
    </lineage>
</organism>
<keyword evidence="1" id="KW-0805">Transcription regulation</keyword>
<dbReference type="Proteomes" id="UP001208935">
    <property type="component" value="Unassembled WGS sequence"/>
</dbReference>
<feature type="domain" description="HTH deoR-type" evidence="3">
    <location>
        <begin position="8"/>
        <end position="63"/>
    </location>
</feature>
<dbReference type="SMART" id="SM01134">
    <property type="entry name" value="DeoRC"/>
    <property type="match status" value="1"/>
</dbReference>
<dbReference type="SUPFAM" id="SSF100950">
    <property type="entry name" value="NagB/RpiA/CoA transferase-like"/>
    <property type="match status" value="1"/>
</dbReference>
<evidence type="ECO:0000313" key="4">
    <source>
        <dbReference type="EMBL" id="MCW5323026.1"/>
    </source>
</evidence>
<dbReference type="EMBL" id="QZCW01000003">
    <property type="protein sequence ID" value="MCW5323026.1"/>
    <property type="molecule type" value="Genomic_DNA"/>
</dbReference>
<keyword evidence="2" id="KW-0804">Transcription</keyword>
<evidence type="ECO:0000313" key="5">
    <source>
        <dbReference type="Proteomes" id="UP001208935"/>
    </source>
</evidence>
<evidence type="ECO:0000256" key="1">
    <source>
        <dbReference type="ARBA" id="ARBA00023015"/>
    </source>
</evidence>
<proteinExistence type="predicted"/>
<dbReference type="RefSeq" id="WP_265283053.1">
    <property type="nucleotide sequence ID" value="NZ_QZCW01000003.1"/>
</dbReference>
<dbReference type="InterPro" id="IPR014036">
    <property type="entry name" value="DeoR-like_C"/>
</dbReference>